<evidence type="ECO:0000313" key="19">
    <source>
        <dbReference type="Proteomes" id="UP000663872"/>
    </source>
</evidence>
<dbReference type="GO" id="GO:0005886">
    <property type="term" value="C:plasma membrane"/>
    <property type="evidence" value="ECO:0007669"/>
    <property type="project" value="UniProtKB-SubCell"/>
</dbReference>
<keyword evidence="6 13" id="KW-1133">Transmembrane helix</keyword>
<feature type="transmembrane region" description="Helical" evidence="13">
    <location>
        <begin position="123"/>
        <end position="146"/>
    </location>
</feature>
<dbReference type="PANTHER" id="PTHR42985">
    <property type="entry name" value="SODIUM-COUPLED MONOCARBOXYLATE TRANSPORTER"/>
    <property type="match status" value="1"/>
</dbReference>
<keyword evidence="9 13" id="KW-0472">Membrane</keyword>
<evidence type="ECO:0000256" key="7">
    <source>
        <dbReference type="ARBA" id="ARBA00023053"/>
    </source>
</evidence>
<dbReference type="GO" id="GO:0015293">
    <property type="term" value="F:symporter activity"/>
    <property type="evidence" value="ECO:0007669"/>
    <property type="project" value="TreeGrafter"/>
</dbReference>
<keyword evidence="4" id="KW-1003">Cell membrane</keyword>
<feature type="transmembrane region" description="Helical" evidence="13">
    <location>
        <begin position="441"/>
        <end position="462"/>
    </location>
</feature>
<dbReference type="GO" id="GO:0006814">
    <property type="term" value="P:sodium ion transport"/>
    <property type="evidence" value="ECO:0007669"/>
    <property type="project" value="UniProtKB-KW"/>
</dbReference>
<evidence type="ECO:0000256" key="1">
    <source>
        <dbReference type="ARBA" id="ARBA00004651"/>
    </source>
</evidence>
<dbReference type="Proteomes" id="UP000663873">
    <property type="component" value="Unassembled WGS sequence"/>
</dbReference>
<comment type="subcellular location">
    <subcellularLocation>
        <location evidence="1">Cell membrane</location>
        <topology evidence="1">Multi-pass membrane protein</topology>
    </subcellularLocation>
</comment>
<evidence type="ECO:0000313" key="17">
    <source>
        <dbReference type="EMBL" id="CAF4448655.1"/>
    </source>
</evidence>
<feature type="transmembrane region" description="Helical" evidence="13">
    <location>
        <begin position="279"/>
        <end position="300"/>
    </location>
</feature>
<dbReference type="InterPro" id="IPR001734">
    <property type="entry name" value="Na/solute_symporter"/>
</dbReference>
<keyword evidence="8" id="KW-0406">Ion transport</keyword>
<protein>
    <recommendedName>
        <fullName evidence="21">Sodium-coupled monocarboxylate transporter 1</fullName>
    </recommendedName>
</protein>
<feature type="compositionally biased region" description="Basic and acidic residues" evidence="12">
    <location>
        <begin position="583"/>
        <end position="601"/>
    </location>
</feature>
<dbReference type="Pfam" id="PF00474">
    <property type="entry name" value="SSF"/>
    <property type="match status" value="1"/>
</dbReference>
<keyword evidence="20" id="KW-1185">Reference proteome</keyword>
<evidence type="ECO:0000256" key="5">
    <source>
        <dbReference type="ARBA" id="ARBA00022692"/>
    </source>
</evidence>
<evidence type="ECO:0000256" key="2">
    <source>
        <dbReference type="ARBA" id="ARBA00006434"/>
    </source>
</evidence>
<dbReference type="Proteomes" id="UP000663869">
    <property type="component" value="Unassembled WGS sequence"/>
</dbReference>
<feature type="transmembrane region" description="Helical" evidence="13">
    <location>
        <begin position="517"/>
        <end position="538"/>
    </location>
</feature>
<feature type="transmembrane region" description="Helical" evidence="13">
    <location>
        <begin position="412"/>
        <end position="434"/>
    </location>
</feature>
<evidence type="ECO:0000256" key="13">
    <source>
        <dbReference type="SAM" id="Phobius"/>
    </source>
</evidence>
<dbReference type="EMBL" id="CAJNXB010002383">
    <property type="protein sequence ID" value="CAF3239288.1"/>
    <property type="molecule type" value="Genomic_DNA"/>
</dbReference>
<comment type="caution">
    <text evidence="16">The sequence shown here is derived from an EMBL/GenBank/DDBJ whole genome shotgun (WGS) entry which is preliminary data.</text>
</comment>
<sequence length="616" mass="68280">MATDYLYLGWTDYGMLIFLLGLSAAIGIWHGCFGSKQATTKDFLMAGGEMSILPTAMSLLASVMSSATLLGVPVEIYNYGTMYLYCLFAWFFATYLTSQLFVPKFRQIGCVSIYAYLEKRFSLKLRICVTLTYIISNILFMSVTLYGPSLALSQVTGLDVWLAVISCGIICTFYTSIGGMKAVIWTDVVQTCVMFIGIILSIIFGFIDVGGISKVFRIANEGHRINFSTFALDPTIRYTFWSVMIGGTIYSTSLLCFLQTQAQRYMCVKTTRDAQKAAWINWIMCALVLILCSIVGLLIFAKYHDCDPLKTKLVARSDQFYPLFVIQTLGKFPGLTGIFIACIMSASLSSISSGVNSTTTVIIEDIYKRLRPNQPLSDHLQATISKYMSLVLGILTILLAFVMSYLTNILVIVFSIFGTLAAPIFGVFLLGFFFPRVNSRNALIGFIISLIVQIWILIGANLTSKQQLKKALPTSINGCSLPIVQNITFNNTDTINLNLELNTASNSIFLPLYSISFMWYAVNGVLITTIIALLCSLLPNDSTSNHDDEPIDPSVLISCRKAFCCCFVTQNMMGDPENVPSNDHIDKSEVNGRKYEGPNERDDSELMLSPTDIQML</sequence>
<evidence type="ECO:0000256" key="4">
    <source>
        <dbReference type="ARBA" id="ARBA00022475"/>
    </source>
</evidence>
<evidence type="ECO:0000313" key="20">
    <source>
        <dbReference type="Proteomes" id="UP000663873"/>
    </source>
</evidence>
<feature type="transmembrane region" description="Helical" evidence="13">
    <location>
        <begin position="52"/>
        <end position="70"/>
    </location>
</feature>
<evidence type="ECO:0000256" key="3">
    <source>
        <dbReference type="ARBA" id="ARBA00022448"/>
    </source>
</evidence>
<dbReference type="PROSITE" id="PS50283">
    <property type="entry name" value="NA_SOLUT_SYMP_3"/>
    <property type="match status" value="1"/>
</dbReference>
<dbReference type="Proteomes" id="UP000663825">
    <property type="component" value="Unassembled WGS sequence"/>
</dbReference>
<dbReference type="OrthoDB" id="6132759at2759"/>
<dbReference type="AlphaFoldDB" id="A0A818DEI1"/>
<dbReference type="Gene3D" id="1.20.1730.10">
    <property type="entry name" value="Sodium/glucose cotransporter"/>
    <property type="match status" value="1"/>
</dbReference>
<evidence type="ECO:0000313" key="18">
    <source>
        <dbReference type="EMBL" id="CAF4567704.1"/>
    </source>
</evidence>
<feature type="region of interest" description="Disordered" evidence="12">
    <location>
        <begin position="577"/>
        <end position="616"/>
    </location>
</feature>
<dbReference type="EMBL" id="CAJOBP010004708">
    <property type="protein sequence ID" value="CAF4448655.1"/>
    <property type="molecule type" value="Genomic_DNA"/>
</dbReference>
<feature type="transmembrane region" description="Helical" evidence="13">
    <location>
        <begin position="82"/>
        <end position="102"/>
    </location>
</feature>
<feature type="transmembrane region" description="Helical" evidence="13">
    <location>
        <begin position="238"/>
        <end position="258"/>
    </location>
</feature>
<feature type="transmembrane region" description="Helical" evidence="13">
    <location>
        <begin position="158"/>
        <end position="177"/>
    </location>
</feature>
<evidence type="ECO:0000313" key="14">
    <source>
        <dbReference type="EMBL" id="CAF3239288.1"/>
    </source>
</evidence>
<gene>
    <name evidence="15" type="ORF">FME351_LOCUS4153</name>
    <name evidence="16" type="ORF">GRG538_LOCUS12915</name>
    <name evidence="14" type="ORF">TIS948_LOCUS14541</name>
    <name evidence="18" type="ORF">TSG867_LOCUS25742</name>
    <name evidence="17" type="ORF">UJA718_LOCUS22627</name>
</gene>
<feature type="transmembrane region" description="Helical" evidence="13">
    <location>
        <begin position="320"/>
        <end position="343"/>
    </location>
</feature>
<dbReference type="EMBL" id="CAJNYU010000289">
    <property type="protein sequence ID" value="CAF3347309.1"/>
    <property type="molecule type" value="Genomic_DNA"/>
</dbReference>
<evidence type="ECO:0000256" key="9">
    <source>
        <dbReference type="ARBA" id="ARBA00023136"/>
    </source>
</evidence>
<dbReference type="Proteomes" id="UP000663862">
    <property type="component" value="Unassembled WGS sequence"/>
</dbReference>
<reference evidence="16" key="1">
    <citation type="submission" date="2021-02" db="EMBL/GenBank/DDBJ databases">
        <authorList>
            <person name="Nowell W R."/>
        </authorList>
    </citation>
    <scope>NUCLEOTIDE SEQUENCE</scope>
</reference>
<keyword evidence="5 13" id="KW-0812">Transmembrane</keyword>
<dbReference type="InterPro" id="IPR038377">
    <property type="entry name" value="Na/Glc_symporter_sf"/>
</dbReference>
<evidence type="ECO:0000313" key="16">
    <source>
        <dbReference type="EMBL" id="CAF3434048.1"/>
    </source>
</evidence>
<evidence type="ECO:0008006" key="21">
    <source>
        <dbReference type="Google" id="ProtNLM"/>
    </source>
</evidence>
<evidence type="ECO:0000256" key="6">
    <source>
        <dbReference type="ARBA" id="ARBA00022989"/>
    </source>
</evidence>
<evidence type="ECO:0000256" key="11">
    <source>
        <dbReference type="RuleBase" id="RU362091"/>
    </source>
</evidence>
<evidence type="ECO:0000313" key="15">
    <source>
        <dbReference type="EMBL" id="CAF3347309.1"/>
    </source>
</evidence>
<keyword evidence="10" id="KW-0739">Sodium transport</keyword>
<feature type="transmembrane region" description="Helical" evidence="13">
    <location>
        <begin position="387"/>
        <end position="406"/>
    </location>
</feature>
<dbReference type="EMBL" id="CAJNYT010001862">
    <property type="protein sequence ID" value="CAF3434048.1"/>
    <property type="molecule type" value="Genomic_DNA"/>
</dbReference>
<dbReference type="EMBL" id="CAJOBQ010002572">
    <property type="protein sequence ID" value="CAF4567704.1"/>
    <property type="molecule type" value="Genomic_DNA"/>
</dbReference>
<dbReference type="PANTHER" id="PTHR42985:SF40">
    <property type="entry name" value="LD47995P-RELATED"/>
    <property type="match status" value="1"/>
</dbReference>
<name>A0A818DEI1_9BILA</name>
<evidence type="ECO:0000256" key="10">
    <source>
        <dbReference type="ARBA" id="ARBA00023201"/>
    </source>
</evidence>
<keyword evidence="7" id="KW-0915">Sodium</keyword>
<feature type="transmembrane region" description="Helical" evidence="13">
    <location>
        <begin position="13"/>
        <end position="32"/>
    </location>
</feature>
<accession>A0A818DEI1</accession>
<feature type="transmembrane region" description="Helical" evidence="13">
    <location>
        <begin position="184"/>
        <end position="207"/>
    </location>
</feature>
<evidence type="ECO:0000256" key="12">
    <source>
        <dbReference type="SAM" id="MobiDB-lite"/>
    </source>
</evidence>
<comment type="similarity">
    <text evidence="2 11">Belongs to the sodium:solute symporter (SSF) (TC 2.A.21) family.</text>
</comment>
<evidence type="ECO:0000256" key="8">
    <source>
        <dbReference type="ARBA" id="ARBA00023065"/>
    </source>
</evidence>
<proteinExistence type="inferred from homology"/>
<keyword evidence="3" id="KW-0813">Transport</keyword>
<dbReference type="NCBIfam" id="TIGR00813">
    <property type="entry name" value="sss"/>
    <property type="match status" value="1"/>
</dbReference>
<dbReference type="CDD" id="cd11492">
    <property type="entry name" value="SLC5sbd_NIS-SMVT"/>
    <property type="match status" value="1"/>
</dbReference>
<organism evidence="16 19">
    <name type="scientific">Rotaria socialis</name>
    <dbReference type="NCBI Taxonomy" id="392032"/>
    <lineage>
        <taxon>Eukaryota</taxon>
        <taxon>Metazoa</taxon>
        <taxon>Spiralia</taxon>
        <taxon>Gnathifera</taxon>
        <taxon>Rotifera</taxon>
        <taxon>Eurotatoria</taxon>
        <taxon>Bdelloidea</taxon>
        <taxon>Philodinida</taxon>
        <taxon>Philodinidae</taxon>
        <taxon>Rotaria</taxon>
    </lineage>
</organism>
<dbReference type="InterPro" id="IPR051163">
    <property type="entry name" value="Sodium:Solute_Symporter_SSF"/>
</dbReference>
<dbReference type="Proteomes" id="UP000663872">
    <property type="component" value="Unassembled WGS sequence"/>
</dbReference>